<sequence length="69" mass="7731">MLHGVKRVTGFYDDDGPMVRVVFNDGSVIVGDMMPTMAALLRVGYYSPIVEKKPTLRVVGREEKPYTQV</sequence>
<evidence type="ECO:0000313" key="2">
    <source>
        <dbReference type="Proteomes" id="UP000215459"/>
    </source>
</evidence>
<dbReference type="Proteomes" id="UP000215459">
    <property type="component" value="Unassembled WGS sequence"/>
</dbReference>
<dbReference type="RefSeq" id="WP_094263108.1">
    <property type="nucleotide sequence ID" value="NZ_NOWF01000002.1"/>
</dbReference>
<comment type="caution">
    <text evidence="1">The sequence shown here is derived from an EMBL/GenBank/DDBJ whole genome shotgun (WGS) entry which is preliminary data.</text>
</comment>
<keyword evidence="2" id="KW-1185">Reference proteome</keyword>
<dbReference type="EMBL" id="NOWF01000002">
    <property type="protein sequence ID" value="OYD08760.1"/>
    <property type="molecule type" value="Genomic_DNA"/>
</dbReference>
<accession>A0A235B8X9</accession>
<dbReference type="AlphaFoldDB" id="A0A235B8X9"/>
<evidence type="ECO:0000313" key="1">
    <source>
        <dbReference type="EMBL" id="OYD08760.1"/>
    </source>
</evidence>
<proteinExistence type="predicted"/>
<organism evidence="1 2">
    <name type="scientific">Paludifilum halophilum</name>
    <dbReference type="NCBI Taxonomy" id="1642702"/>
    <lineage>
        <taxon>Bacteria</taxon>
        <taxon>Bacillati</taxon>
        <taxon>Bacillota</taxon>
        <taxon>Bacilli</taxon>
        <taxon>Bacillales</taxon>
        <taxon>Thermoactinomycetaceae</taxon>
        <taxon>Paludifilum</taxon>
    </lineage>
</organism>
<gene>
    <name evidence="1" type="ORF">CHM34_02890</name>
</gene>
<reference evidence="1 2" key="1">
    <citation type="submission" date="2017-07" db="EMBL/GenBank/DDBJ databases">
        <title>The genome sequence of Paludifilum halophilum highlights mechanisms for microbial adaptation to high salt environemnts.</title>
        <authorList>
            <person name="Belbahri L."/>
        </authorList>
    </citation>
    <scope>NUCLEOTIDE SEQUENCE [LARGE SCALE GENOMIC DNA]</scope>
    <source>
        <strain evidence="1 2">DSM 102817</strain>
    </source>
</reference>
<dbReference type="OrthoDB" id="9943091at2"/>
<protein>
    <submittedName>
        <fullName evidence="1">Uncharacterized protein</fullName>
    </submittedName>
</protein>
<name>A0A235B8X9_9BACL</name>